<reference evidence="2 3" key="1">
    <citation type="journal article" date="2021" name="Environ. Microbiol.">
        <title>Gene family expansions and transcriptome signatures uncover fungal adaptations to wood decay.</title>
        <authorList>
            <person name="Hage H."/>
            <person name="Miyauchi S."/>
            <person name="Viragh M."/>
            <person name="Drula E."/>
            <person name="Min B."/>
            <person name="Chaduli D."/>
            <person name="Navarro D."/>
            <person name="Favel A."/>
            <person name="Norest M."/>
            <person name="Lesage-Meessen L."/>
            <person name="Balint B."/>
            <person name="Merenyi Z."/>
            <person name="de Eugenio L."/>
            <person name="Morin E."/>
            <person name="Martinez A.T."/>
            <person name="Baldrian P."/>
            <person name="Stursova M."/>
            <person name="Martinez M.J."/>
            <person name="Novotny C."/>
            <person name="Magnuson J.K."/>
            <person name="Spatafora J.W."/>
            <person name="Maurice S."/>
            <person name="Pangilinan J."/>
            <person name="Andreopoulos W."/>
            <person name="LaButti K."/>
            <person name="Hundley H."/>
            <person name="Na H."/>
            <person name="Kuo A."/>
            <person name="Barry K."/>
            <person name="Lipzen A."/>
            <person name="Henrissat B."/>
            <person name="Riley R."/>
            <person name="Ahrendt S."/>
            <person name="Nagy L.G."/>
            <person name="Grigoriev I.V."/>
            <person name="Martin F."/>
            <person name="Rosso M.N."/>
        </authorList>
    </citation>
    <scope>NUCLEOTIDE SEQUENCE [LARGE SCALE GENOMIC DNA]</scope>
    <source>
        <strain evidence="2 3">CIRM-BRFM 1785</strain>
    </source>
</reference>
<proteinExistence type="predicted"/>
<feature type="compositionally biased region" description="Gly residues" evidence="1">
    <location>
        <begin position="628"/>
        <end position="638"/>
    </location>
</feature>
<feature type="compositionally biased region" description="Basic and acidic residues" evidence="1">
    <location>
        <begin position="508"/>
        <end position="519"/>
    </location>
</feature>
<feature type="compositionally biased region" description="Polar residues" evidence="1">
    <location>
        <begin position="477"/>
        <end position="493"/>
    </location>
</feature>
<evidence type="ECO:0000313" key="2">
    <source>
        <dbReference type="EMBL" id="KAH9840695.1"/>
    </source>
</evidence>
<dbReference type="Proteomes" id="UP000814176">
    <property type="component" value="Unassembled WGS sequence"/>
</dbReference>
<dbReference type="EMBL" id="JADCUA010000004">
    <property type="protein sequence ID" value="KAH9840695.1"/>
    <property type="molecule type" value="Genomic_DNA"/>
</dbReference>
<feature type="compositionally biased region" description="Low complexity" evidence="1">
    <location>
        <begin position="639"/>
        <end position="648"/>
    </location>
</feature>
<feature type="compositionally biased region" description="Basic and acidic residues" evidence="1">
    <location>
        <begin position="35"/>
        <end position="48"/>
    </location>
</feature>
<feature type="region of interest" description="Disordered" evidence="1">
    <location>
        <begin position="616"/>
        <end position="650"/>
    </location>
</feature>
<name>A0ABQ8KQA4_9APHY</name>
<protein>
    <submittedName>
        <fullName evidence="2">Uncharacterized protein</fullName>
    </submittedName>
</protein>
<feature type="region of interest" description="Disordered" evidence="1">
    <location>
        <begin position="26"/>
        <end position="48"/>
    </location>
</feature>
<evidence type="ECO:0000256" key="1">
    <source>
        <dbReference type="SAM" id="MobiDB-lite"/>
    </source>
</evidence>
<keyword evidence="3" id="KW-1185">Reference proteome</keyword>
<evidence type="ECO:0000313" key="3">
    <source>
        <dbReference type="Proteomes" id="UP000814176"/>
    </source>
</evidence>
<sequence>MIPRSKLARRVATNARRTALAARSHYATAAEDDPAAAHDSQRKPQRRIREKEANFAVSVVHNRMRKAERDERMDITAALTEVKTYMGGFTHPRQIRTSNWWPGGPYHENRTYEQPPPAAYTPHTVFIAESRYPIRHEVGRPDTVEQFIGVCREEDFPAIMERLNSERTPPELRDMMDNARWPWGKQKKVRPTQWLEKGETREELMRKIDELDHQEAAAAVAEAATSSPPKMQSKETSLSGGHLRATELLMPQRPGGNVQQRRVFHFSMNARAENGDPSKPPEGPGSFEARRQIPASSWARPHKPSQDADDHVVPSYYVERKRQRSEIAERKEEEGSLMAELNAGILSDGLAAETKGRDGKIPVEVLMLEEGVVIHPSGFEPPTPETEFHPAVAKRSTEDHPLLETIKQRWDDIPPSVNEVASRPDYDANVEKEFTKRTYMRDQAELDAAEVLTNPGVVAHPAGTQAEPSLAGAVSQLGAQPESSQSKRAQIPTSAWDAPERQQVLTRRQREENTRDDVVPPYYIERKRQRSEIAERKEEEGSLMAELNAGILSDGLAAQMRVREEKIPVEVFIPHEGTVSHPSGFEPPTPETEFHPTAAKVATEDDPFITTKKVPWHDSEIIRSADGNGNGNGNGNGKNGASTSSNGSRGLHTSAVLRAVAMSDSAFGLMSPALMRAPEPAAEASSQQPQPEESFPDEDIVDTGSLSDAAKESAAVRAARSKYLATLQETPFWRPLLSVTLQTRPLAASIARLSHGRARGVPFYATVDPHDRKYGPSMGSRIRNMRLNRAHELVVDAARLLRGERGGILGIRWHAEARGRGINGEGLAEPVPVEKRMIKVGLGEWYKHAEGWKAIYAEAAREAEVDDAFEVFGIDERGRRTDGKEWAKHAETAKGLPAGLEEFIAPSAPSVDLSREERWAQEDARVKQMLAHKEEIAAARAQARHPNVLTP</sequence>
<feature type="region of interest" description="Disordered" evidence="1">
    <location>
        <begin position="678"/>
        <end position="708"/>
    </location>
</feature>
<accession>A0ABQ8KQA4</accession>
<organism evidence="2 3">
    <name type="scientific">Rhodofomes roseus</name>
    <dbReference type="NCBI Taxonomy" id="34475"/>
    <lineage>
        <taxon>Eukaryota</taxon>
        <taxon>Fungi</taxon>
        <taxon>Dikarya</taxon>
        <taxon>Basidiomycota</taxon>
        <taxon>Agaricomycotina</taxon>
        <taxon>Agaricomycetes</taxon>
        <taxon>Polyporales</taxon>
        <taxon>Rhodofomes</taxon>
    </lineage>
</organism>
<feature type="region of interest" description="Disordered" evidence="1">
    <location>
        <begin position="269"/>
        <end position="316"/>
    </location>
</feature>
<feature type="region of interest" description="Disordered" evidence="1">
    <location>
        <begin position="468"/>
        <end position="519"/>
    </location>
</feature>
<feature type="compositionally biased region" description="Basic and acidic residues" evidence="1">
    <location>
        <begin position="304"/>
        <end position="316"/>
    </location>
</feature>
<dbReference type="RefSeq" id="XP_047782161.1">
    <property type="nucleotide sequence ID" value="XM_047922778.1"/>
</dbReference>
<gene>
    <name evidence="2" type="ORF">C8Q71DRAFT_740807</name>
</gene>
<comment type="caution">
    <text evidence="2">The sequence shown here is derived from an EMBL/GenBank/DDBJ whole genome shotgun (WGS) entry which is preliminary data.</text>
</comment>
<dbReference type="GeneID" id="72003510"/>